<feature type="chain" id="PRO_5041435829" description="Beta-lactamase-related domain-containing protein" evidence="1">
    <location>
        <begin position="17"/>
        <end position="548"/>
    </location>
</feature>
<dbReference type="Gene3D" id="3.40.710.10">
    <property type="entry name" value="DD-peptidase/beta-lactamase superfamily"/>
    <property type="match status" value="1"/>
</dbReference>
<gene>
    <name evidence="4" type="ORF">H2200_008289</name>
</gene>
<keyword evidence="5" id="KW-1185">Reference proteome</keyword>
<dbReference type="PANTHER" id="PTHR22935:SF97">
    <property type="entry name" value="BETA-LACTAMASE-RELATED DOMAIN-CONTAINING PROTEIN"/>
    <property type="match status" value="1"/>
</dbReference>
<sequence length="548" mass="58832">MLFLSAALLLARTVTSFQPCPIFGPGFPAPKNLSASSILKPAFANFTSLIDSIISSSKSKYGPFDSNTTTFSLEFFSTSSDVSLYEYHHIAPGLGYSGTGVRTVDSNSIYRVGSATKLLAVYSFLIAAGDAIFHDPVTKWVPELKAAASSSSGQKDPVNHVVWGNNYYRSVGSVEDEITQVKPTLYWTAAGFPLLKNASIPTCGIDPLCDRKEFFQNFLQRPPIYLPGTTPVYSNVAYQILIYALESITGQKFSVIFEKNLVQALNLTRTALSLPKNDTLTKNGIIPVSVVESSWAFDAGDEDPAGSAYSTPRELSSIGRSILLGAPFEIATFTDPNTGQIVDLYTKSGNIGAYASLSILSPDYGVGFSVMAAGAHNFETVLVVSQLLVDQFVPATISAARNEANASYTGVYTSSDPALNSSLTLTTRSSQLGLSVSEWISNGTDMLAWSAEMIFQDSGSPAEVTLYPTNLKTVLSDGSYEMAFRAVFEDPTAINPGGLFTNTCLSWAFTEEVVYGRLSLDEFVFTVGTDGIAHAVVPSALRAMLKKP</sequence>
<proteinExistence type="predicted"/>
<evidence type="ECO:0000313" key="4">
    <source>
        <dbReference type="EMBL" id="KAJ9607217.1"/>
    </source>
</evidence>
<feature type="domain" description="Beta-lactamase-related" evidence="2">
    <location>
        <begin position="209"/>
        <end position="319"/>
    </location>
</feature>
<evidence type="ECO:0008006" key="6">
    <source>
        <dbReference type="Google" id="ProtNLM"/>
    </source>
</evidence>
<evidence type="ECO:0000313" key="5">
    <source>
        <dbReference type="Proteomes" id="UP001172673"/>
    </source>
</evidence>
<dbReference type="SUPFAM" id="SSF56601">
    <property type="entry name" value="beta-lactamase/transpeptidase-like"/>
    <property type="match status" value="1"/>
</dbReference>
<name>A0AA38X5N8_9EURO</name>
<evidence type="ECO:0000259" key="2">
    <source>
        <dbReference type="Pfam" id="PF00144"/>
    </source>
</evidence>
<dbReference type="Proteomes" id="UP001172673">
    <property type="component" value="Unassembled WGS sequence"/>
</dbReference>
<dbReference type="InterPro" id="IPR051478">
    <property type="entry name" value="Beta-lactamase-like_AB/R"/>
</dbReference>
<comment type="caution">
    <text evidence="4">The sequence shown here is derived from an EMBL/GenBank/DDBJ whole genome shotgun (WGS) entry which is preliminary data.</text>
</comment>
<dbReference type="InterPro" id="IPR012338">
    <property type="entry name" value="Beta-lactam/transpept-like"/>
</dbReference>
<dbReference type="AlphaFoldDB" id="A0AA38X5N8"/>
<evidence type="ECO:0000259" key="3">
    <source>
        <dbReference type="Pfam" id="PF26335"/>
    </source>
</evidence>
<dbReference type="InterPro" id="IPR058664">
    <property type="entry name" value="ARB_00930-like_C"/>
</dbReference>
<keyword evidence="1" id="KW-0732">Signal</keyword>
<protein>
    <recommendedName>
        <fullName evidence="6">Beta-lactamase-related domain-containing protein</fullName>
    </recommendedName>
</protein>
<accession>A0AA38X5N8</accession>
<reference evidence="4" key="1">
    <citation type="submission" date="2022-10" db="EMBL/GenBank/DDBJ databases">
        <title>Culturing micro-colonial fungi from biological soil crusts in the Mojave desert and describing Neophaeococcomyces mojavensis, and introducing the new genera and species Taxawa tesnikishii.</title>
        <authorList>
            <person name="Kurbessoian T."/>
            <person name="Stajich J.E."/>
        </authorList>
    </citation>
    <scope>NUCLEOTIDE SEQUENCE</scope>
    <source>
        <strain evidence="4">TK_41</strain>
    </source>
</reference>
<evidence type="ECO:0000256" key="1">
    <source>
        <dbReference type="SAM" id="SignalP"/>
    </source>
</evidence>
<organism evidence="4 5">
    <name type="scientific">Cladophialophora chaetospira</name>
    <dbReference type="NCBI Taxonomy" id="386627"/>
    <lineage>
        <taxon>Eukaryota</taxon>
        <taxon>Fungi</taxon>
        <taxon>Dikarya</taxon>
        <taxon>Ascomycota</taxon>
        <taxon>Pezizomycotina</taxon>
        <taxon>Eurotiomycetes</taxon>
        <taxon>Chaetothyriomycetidae</taxon>
        <taxon>Chaetothyriales</taxon>
        <taxon>Herpotrichiellaceae</taxon>
        <taxon>Cladophialophora</taxon>
    </lineage>
</organism>
<dbReference type="PANTHER" id="PTHR22935">
    <property type="entry name" value="PENICILLIN-BINDING PROTEIN"/>
    <property type="match status" value="1"/>
</dbReference>
<dbReference type="Pfam" id="PF00144">
    <property type="entry name" value="Beta-lactamase"/>
    <property type="match status" value="1"/>
</dbReference>
<feature type="domain" description="Beta-lactamase-like ARB-00930-like C-terminal" evidence="3">
    <location>
        <begin position="400"/>
        <end position="547"/>
    </location>
</feature>
<feature type="signal peptide" evidence="1">
    <location>
        <begin position="1"/>
        <end position="16"/>
    </location>
</feature>
<dbReference type="InterPro" id="IPR001466">
    <property type="entry name" value="Beta-lactam-related"/>
</dbReference>
<dbReference type="EMBL" id="JAPDRK010000012">
    <property type="protein sequence ID" value="KAJ9607217.1"/>
    <property type="molecule type" value="Genomic_DNA"/>
</dbReference>
<dbReference type="Pfam" id="PF26335">
    <property type="entry name" value="ARB_00930_C"/>
    <property type="match status" value="1"/>
</dbReference>